<reference evidence="3 4" key="1">
    <citation type="submission" date="2020-08" db="EMBL/GenBank/DDBJ databases">
        <title>Sequencing the genomes of 1000 actinobacteria strains.</title>
        <authorList>
            <person name="Klenk H.-P."/>
        </authorList>
    </citation>
    <scope>NUCLEOTIDE SEQUENCE [LARGE SCALE GENOMIC DNA]</scope>
    <source>
        <strain evidence="3 4">DSM 105369</strain>
    </source>
</reference>
<dbReference type="Proteomes" id="UP000559182">
    <property type="component" value="Unassembled WGS sequence"/>
</dbReference>
<dbReference type="InterPro" id="IPR027417">
    <property type="entry name" value="P-loop_NTPase"/>
</dbReference>
<dbReference type="SUPFAM" id="SSF52540">
    <property type="entry name" value="P-loop containing nucleoside triphosphate hydrolases"/>
    <property type="match status" value="1"/>
</dbReference>
<dbReference type="AlphaFoldDB" id="A0A839NAZ3"/>
<keyword evidence="4" id="KW-1185">Reference proteome</keyword>
<feature type="domain" description="Double-GTPase 2" evidence="2">
    <location>
        <begin position="72"/>
        <end position="263"/>
    </location>
</feature>
<evidence type="ECO:0000313" key="4">
    <source>
        <dbReference type="Proteomes" id="UP000559182"/>
    </source>
</evidence>
<dbReference type="InterPro" id="IPR045528">
    <property type="entry name" value="DO-GTPase2"/>
</dbReference>
<sequence>MNIIERRPVMFILMAVASLGALAIAFAATISSWNTAVQPVIIGVVASVLTSVAIGFARLLTLRKAIPLRLATTGQREAGKTVFANLLFDHLMNSGEHLYSFTPESRSAIAVYQAVRGMAVEDWPPATVKGSVIQYDGQIRLSSRSFINVEIGDSAGEHWIALDARSARAEEADYVAWVLSAQVIAHVVSVETLRPQPGALGSQRDQLAADAEDLRLIGRLMKSAGGERKRQPTLLVVLSKADLIMEGSHAAREEFSERLEKVLYRVFSANQLIDDPSVRAIVDPANLDFSKLYRFSREVEGAFAELYFTFSSIESLISDQRAEIGRRIELITVLIDSARRYARSGGLRAR</sequence>
<keyword evidence="1" id="KW-0472">Membrane</keyword>
<protein>
    <recommendedName>
        <fullName evidence="2">Double-GTPase 2 domain-containing protein</fullName>
    </recommendedName>
</protein>
<organism evidence="3 4">
    <name type="scientific">Flexivirga oryzae</name>
    <dbReference type="NCBI Taxonomy" id="1794944"/>
    <lineage>
        <taxon>Bacteria</taxon>
        <taxon>Bacillati</taxon>
        <taxon>Actinomycetota</taxon>
        <taxon>Actinomycetes</taxon>
        <taxon>Micrococcales</taxon>
        <taxon>Dermacoccaceae</taxon>
        <taxon>Flexivirga</taxon>
    </lineage>
</organism>
<keyword evidence="1" id="KW-1133">Transmembrane helix</keyword>
<dbReference type="RefSeq" id="WP_183320093.1">
    <property type="nucleotide sequence ID" value="NZ_JACHVQ010000001.1"/>
</dbReference>
<evidence type="ECO:0000259" key="2">
    <source>
        <dbReference type="Pfam" id="PF19993"/>
    </source>
</evidence>
<comment type="caution">
    <text evidence="3">The sequence shown here is derived from an EMBL/GenBank/DDBJ whole genome shotgun (WGS) entry which is preliminary data.</text>
</comment>
<proteinExistence type="predicted"/>
<evidence type="ECO:0000313" key="3">
    <source>
        <dbReference type="EMBL" id="MBB2891891.1"/>
    </source>
</evidence>
<gene>
    <name evidence="3" type="ORF">FHU39_001875</name>
</gene>
<keyword evidence="1" id="KW-0812">Transmembrane</keyword>
<dbReference type="EMBL" id="JACHVQ010000001">
    <property type="protein sequence ID" value="MBB2891891.1"/>
    <property type="molecule type" value="Genomic_DNA"/>
</dbReference>
<feature type="transmembrane region" description="Helical" evidence="1">
    <location>
        <begin position="37"/>
        <end position="60"/>
    </location>
</feature>
<dbReference type="Pfam" id="PF19993">
    <property type="entry name" value="DO-GTPase2"/>
    <property type="match status" value="1"/>
</dbReference>
<evidence type="ECO:0000256" key="1">
    <source>
        <dbReference type="SAM" id="Phobius"/>
    </source>
</evidence>
<name>A0A839NAZ3_9MICO</name>
<accession>A0A839NAZ3</accession>